<dbReference type="AlphaFoldDB" id="A0AAU7NX21"/>
<feature type="active site" evidence="2">
    <location>
        <position position="46"/>
    </location>
</feature>
<sequence length="303" mass="33369">MSYQYYITDVFTRELFGGAQIAVFPQATGLADEQMALIAQELALTETVFVFNSPVDPHRRVMRIFTPHGEIDFAGHPVIATAYVLGHCGDIQLAEPLTQMVFEQNSGPVEVNISARDGRPSLVQFTRKVASVVDRFAPSDQELAGFLSLRVADLDHNKYAPRLVSCGFPYLIVPLWSYASVRKARFNYATWSQSVAPQTAAQEILLFAPKTPYPDADFNLRLLGPNIGLQEDPPVGNAIPAFAAYLCSFDFTRKGTYTFAVDRGDADSRRSVLNIEMDNKGEALLPLRVGGEAVIFAEGTILI</sequence>
<reference evidence="3 4" key="1">
    <citation type="journal article" date="2024" name="Microbiology">
        <title>Methylomarinum rosea sp. nov., a novel halophilic methanotrophic bacterium from the hypersaline Lake Elton.</title>
        <authorList>
            <person name="Suleimanov R.Z."/>
            <person name="Oshkin I.Y."/>
            <person name="Danilova O.V."/>
            <person name="Suzina N.E."/>
            <person name="Dedysh S.N."/>
        </authorList>
    </citation>
    <scope>NUCLEOTIDE SEQUENCE [LARGE SCALE GENOMIC DNA]</scope>
    <source>
        <strain evidence="3 4">Ch1-1</strain>
    </source>
</reference>
<dbReference type="PANTHER" id="PTHR13774">
    <property type="entry name" value="PHENAZINE BIOSYNTHESIS PROTEIN"/>
    <property type="match status" value="1"/>
</dbReference>
<dbReference type="SUPFAM" id="SSF54506">
    <property type="entry name" value="Diaminopimelate epimerase-like"/>
    <property type="match status" value="1"/>
</dbReference>
<protein>
    <submittedName>
        <fullName evidence="3">PhzF family phenazine biosynthesis protein</fullName>
    </submittedName>
</protein>
<dbReference type="InterPro" id="IPR003719">
    <property type="entry name" value="Phenazine_PhzF-like"/>
</dbReference>
<dbReference type="KEGG" id="mech:Q9L42_005080"/>
<evidence type="ECO:0000256" key="2">
    <source>
        <dbReference type="PIRSR" id="PIRSR016184-1"/>
    </source>
</evidence>
<dbReference type="NCBIfam" id="TIGR00654">
    <property type="entry name" value="PhzF_family"/>
    <property type="match status" value="1"/>
</dbReference>
<dbReference type="Gene3D" id="3.10.310.10">
    <property type="entry name" value="Diaminopimelate Epimerase, Chain A, domain 1"/>
    <property type="match status" value="2"/>
</dbReference>
<dbReference type="PANTHER" id="PTHR13774:SF32">
    <property type="entry name" value="ANTISENSE-ENHANCING SEQUENCE 1"/>
    <property type="match status" value="1"/>
</dbReference>
<proteinExistence type="inferred from homology"/>
<keyword evidence="4" id="KW-1185">Reference proteome</keyword>
<accession>A0AAU7NX21</accession>
<dbReference type="PIRSF" id="PIRSF016184">
    <property type="entry name" value="PhzC_PhzF"/>
    <property type="match status" value="1"/>
</dbReference>
<evidence type="ECO:0000313" key="4">
    <source>
        <dbReference type="Proteomes" id="UP001225378"/>
    </source>
</evidence>
<dbReference type="Pfam" id="PF02567">
    <property type="entry name" value="PhzC-PhzF"/>
    <property type="match status" value="1"/>
</dbReference>
<dbReference type="GO" id="GO:0016853">
    <property type="term" value="F:isomerase activity"/>
    <property type="evidence" value="ECO:0007669"/>
    <property type="project" value="TreeGrafter"/>
</dbReference>
<dbReference type="EMBL" id="CP157743">
    <property type="protein sequence ID" value="XBS21500.1"/>
    <property type="molecule type" value="Genomic_DNA"/>
</dbReference>
<organism evidence="3 4">
    <name type="scientific">Methylomarinum roseum</name>
    <dbReference type="NCBI Taxonomy" id="3067653"/>
    <lineage>
        <taxon>Bacteria</taxon>
        <taxon>Pseudomonadati</taxon>
        <taxon>Pseudomonadota</taxon>
        <taxon>Gammaproteobacteria</taxon>
        <taxon>Methylococcales</taxon>
        <taxon>Methylococcaceae</taxon>
        <taxon>Methylomarinum</taxon>
    </lineage>
</organism>
<comment type="similarity">
    <text evidence="1">Belongs to the PhzF family.</text>
</comment>
<dbReference type="GO" id="GO:0005737">
    <property type="term" value="C:cytoplasm"/>
    <property type="evidence" value="ECO:0007669"/>
    <property type="project" value="TreeGrafter"/>
</dbReference>
<name>A0AAU7NX21_9GAMM</name>
<evidence type="ECO:0000256" key="1">
    <source>
        <dbReference type="ARBA" id="ARBA00008270"/>
    </source>
</evidence>
<evidence type="ECO:0000313" key="3">
    <source>
        <dbReference type="EMBL" id="XBS21500.1"/>
    </source>
</evidence>
<dbReference type="Proteomes" id="UP001225378">
    <property type="component" value="Chromosome"/>
</dbReference>
<dbReference type="RefSeq" id="WP_305909512.1">
    <property type="nucleotide sequence ID" value="NZ_CP157743.1"/>
</dbReference>
<gene>
    <name evidence="3" type="ORF">Q9L42_005080</name>
</gene>